<dbReference type="AlphaFoldDB" id="A0A1G7DDM9"/>
<evidence type="ECO:0000313" key="2">
    <source>
        <dbReference type="EMBL" id="SDE49100.1"/>
    </source>
</evidence>
<keyword evidence="5" id="KW-1185">Reference proteome</keyword>
<proteinExistence type="predicted"/>
<sequence length="81" mass="9543">MDEQQILGRITAMVDEERALREALTSGRIDNDTEHRRLGDIERELDQCWDLLRRRRAKTEFGENPDEARVSPVSQVENYLE</sequence>
<organism evidence="2 4">
    <name type="scientific">Streptomyces griseoaurantiacus</name>
    <dbReference type="NCBI Taxonomy" id="68213"/>
    <lineage>
        <taxon>Bacteria</taxon>
        <taxon>Bacillati</taxon>
        <taxon>Actinomycetota</taxon>
        <taxon>Actinomycetes</taxon>
        <taxon>Kitasatosporales</taxon>
        <taxon>Streptomycetaceae</taxon>
        <taxon>Streptomyces</taxon>
        <taxon>Streptomyces aurantiacus group</taxon>
    </lineage>
</organism>
<protein>
    <submittedName>
        <fullName evidence="3">DUF2630 family protein</fullName>
    </submittedName>
</protein>
<dbReference type="OrthoDB" id="7376174at2"/>
<feature type="region of interest" description="Disordered" evidence="1">
    <location>
        <begin position="60"/>
        <end position="81"/>
    </location>
</feature>
<dbReference type="EMBL" id="CP108330">
    <property type="protein sequence ID" value="WUR40918.1"/>
    <property type="molecule type" value="Genomic_DNA"/>
</dbReference>
<dbReference type="Proteomes" id="UP000198614">
    <property type="component" value="Unassembled WGS sequence"/>
</dbReference>
<accession>A0A1G7DDM9</accession>
<evidence type="ECO:0000313" key="3">
    <source>
        <dbReference type="EMBL" id="WUR40918.1"/>
    </source>
</evidence>
<gene>
    <name evidence="3" type="ORF">OHN36_29050</name>
    <name evidence="2" type="ORF">SAMN05216260_102121</name>
</gene>
<evidence type="ECO:0000313" key="4">
    <source>
        <dbReference type="Proteomes" id="UP000198614"/>
    </source>
</evidence>
<evidence type="ECO:0000256" key="1">
    <source>
        <dbReference type="SAM" id="MobiDB-lite"/>
    </source>
</evidence>
<dbReference type="InterPro" id="IPR020311">
    <property type="entry name" value="Uncharacterised_Rv0898c"/>
</dbReference>
<reference evidence="2 4" key="1">
    <citation type="submission" date="2016-10" db="EMBL/GenBank/DDBJ databases">
        <authorList>
            <person name="de Groot N.N."/>
        </authorList>
    </citation>
    <scope>NUCLEOTIDE SEQUENCE [LARGE SCALE GENOMIC DNA]</scope>
    <source>
        <strain evidence="2 4">CGMCC 4.1859</strain>
    </source>
</reference>
<reference evidence="3" key="2">
    <citation type="submission" date="2022-10" db="EMBL/GenBank/DDBJ databases">
        <title>The complete genomes of actinobacterial strains from the NBC collection.</title>
        <authorList>
            <person name="Joergensen T.S."/>
            <person name="Alvarez Arevalo M."/>
            <person name="Sterndorff E.B."/>
            <person name="Faurdal D."/>
            <person name="Vuksanovic O."/>
            <person name="Mourched A.-S."/>
            <person name="Charusanti P."/>
            <person name="Shaw S."/>
            <person name="Blin K."/>
            <person name="Weber T."/>
        </authorList>
    </citation>
    <scope>NUCLEOTIDE SEQUENCE</scope>
    <source>
        <strain evidence="3">NBC_00489</strain>
    </source>
</reference>
<dbReference type="Proteomes" id="UP001432161">
    <property type="component" value="Chromosome"/>
</dbReference>
<dbReference type="EMBL" id="FNAX01000002">
    <property type="protein sequence ID" value="SDE49100.1"/>
    <property type="molecule type" value="Genomic_DNA"/>
</dbReference>
<evidence type="ECO:0000313" key="5">
    <source>
        <dbReference type="Proteomes" id="UP001432161"/>
    </source>
</evidence>
<feature type="compositionally biased region" description="Polar residues" evidence="1">
    <location>
        <begin position="72"/>
        <end position="81"/>
    </location>
</feature>
<name>A0A1G7DDM9_9ACTN</name>
<feature type="compositionally biased region" description="Basic and acidic residues" evidence="1">
    <location>
        <begin position="60"/>
        <end position="69"/>
    </location>
</feature>
<dbReference type="Pfam" id="PF10944">
    <property type="entry name" value="DUF2630"/>
    <property type="match status" value="1"/>
</dbReference>